<protein>
    <recommendedName>
        <fullName evidence="3">P/Homo B domain-containing protein</fullName>
    </recommendedName>
</protein>
<reference evidence="2" key="1">
    <citation type="journal article" date="2019" name="Int. J. Syst. Evol. Microbiol.">
        <title>The Global Catalogue of Microorganisms (GCM) 10K type strain sequencing project: providing services to taxonomists for standard genome sequencing and annotation.</title>
        <authorList>
            <consortium name="The Broad Institute Genomics Platform"/>
            <consortium name="The Broad Institute Genome Sequencing Center for Infectious Disease"/>
            <person name="Wu L."/>
            <person name="Ma J."/>
        </authorList>
    </citation>
    <scope>NUCLEOTIDE SEQUENCE [LARGE SCALE GENOMIC DNA]</scope>
    <source>
        <strain evidence="2">YJ-61-S</strain>
    </source>
</reference>
<accession>A0ABV9HZ93</accession>
<gene>
    <name evidence="1" type="ORF">ACFO3O_15125</name>
</gene>
<comment type="caution">
    <text evidence="1">The sequence shown here is derived from an EMBL/GenBank/DDBJ whole genome shotgun (WGS) entry which is preliminary data.</text>
</comment>
<evidence type="ECO:0000313" key="2">
    <source>
        <dbReference type="Proteomes" id="UP001596043"/>
    </source>
</evidence>
<evidence type="ECO:0008006" key="3">
    <source>
        <dbReference type="Google" id="ProtNLM"/>
    </source>
</evidence>
<proteinExistence type="predicted"/>
<dbReference type="EMBL" id="JBHSFV010000009">
    <property type="protein sequence ID" value="MFC4635243.1"/>
    <property type="molecule type" value="Genomic_DNA"/>
</dbReference>
<dbReference type="RefSeq" id="WP_379980267.1">
    <property type="nucleotide sequence ID" value="NZ_JBHSFV010000009.1"/>
</dbReference>
<evidence type="ECO:0000313" key="1">
    <source>
        <dbReference type="EMBL" id="MFC4635243.1"/>
    </source>
</evidence>
<name>A0ABV9HZ93_9FLAO</name>
<sequence>MMKKTALQLLTLIFFVTISHYSYGQKKKSTKIDSFYYEVPNSKNQFFKVSTWNSADSLLVSGYSNYTNSLFNSERTDFSLNRRIQLTDNSGSKTISIDVNEGSQELILSVNCDLTSGVLNVEIYDPKGVKRGNFSVKGSGHSNDKSGWSEIVGGVINKRYFNPMNGTWSLKFIAEKVSAAILISTKIK</sequence>
<organism evidence="1 2">
    <name type="scientific">Dokdonia ponticola</name>
    <dbReference type="NCBI Taxonomy" id="2041041"/>
    <lineage>
        <taxon>Bacteria</taxon>
        <taxon>Pseudomonadati</taxon>
        <taxon>Bacteroidota</taxon>
        <taxon>Flavobacteriia</taxon>
        <taxon>Flavobacteriales</taxon>
        <taxon>Flavobacteriaceae</taxon>
        <taxon>Dokdonia</taxon>
    </lineage>
</organism>
<keyword evidence="2" id="KW-1185">Reference proteome</keyword>
<dbReference type="Proteomes" id="UP001596043">
    <property type="component" value="Unassembled WGS sequence"/>
</dbReference>